<dbReference type="OrthoDB" id="8918678at2759"/>
<feature type="compositionally biased region" description="Polar residues" evidence="7">
    <location>
        <begin position="1065"/>
        <end position="1075"/>
    </location>
</feature>
<evidence type="ECO:0000256" key="5">
    <source>
        <dbReference type="ARBA" id="ARBA00022892"/>
    </source>
</evidence>
<dbReference type="GO" id="GO:0000139">
    <property type="term" value="C:Golgi membrane"/>
    <property type="evidence" value="ECO:0007669"/>
    <property type="project" value="UniProtKB-SubCell"/>
</dbReference>
<dbReference type="InterPro" id="IPR024298">
    <property type="entry name" value="Sec16_Sec23-bd"/>
</dbReference>
<dbReference type="GO" id="GO:0070973">
    <property type="term" value="P:protein localization to endoplasmic reticulum exit site"/>
    <property type="evidence" value="ECO:0007669"/>
    <property type="project" value="TreeGrafter"/>
</dbReference>
<sequence>MASSTLPDMDDEMDEDFFDRLIKDDDDYGNVCVASAPSIVKEDDSDDAKVISNLTISETGPSGIDFDVKEGFKVNDEQGCDSADVLASVDIHENNVVNKEQNSAANSDVNDASEVSLRQDVGLESKMSGESSTYSGTCVKEVHWASFNSDIHSHSGDKVKSFSDFFGEVGDDTDDPFANVEAMDNSGSELNTNNEVTGKFVNDFGSSSCGQYSVGNEYLGAESEQNAGGHDLTGSQDWENHYPGWKYDPITGQWHQLDGHNANMPGNANGYVQESIDVSAQSGNVVSEQSASAYYSHHTSQSVTGSVGTGLFTTDGVSNWKQISQGNEQYPAHMVFDPQYPGWYYDMIAQEWRSSESYAPVVNQSTSSGYNQPYQNKSFENSESQMHHSREYISNLAVTSSEEQGLKNQYGATGILDSSNEQTGSEIYGSTSSQKQANQNFDNGNGNAGFHSFNSSEQFPQHHNQTKVEPSQNMQFSPAYFDSQKAIAFSQQPFLSDTQFSYVPSEGRSSVGRPPHALVTFGFGGKLIVTKRGSSFHSNSPYENKDSGGVFNVLNLTEVVLDKADASNFELGYHDYFVALCQQPLPGPLVGGNVGNKELNQWIDDRISNCDMNYRNGEVLRLLFSLLKISCQYYGKLRSPLGTDQGSKENDCPESAVAKLFASAKRSGMQSGEYGAFMHCVQNLPSEAEIQATAVEVQKLLISGRKKEALECAQEGQLWGPALVIATDLGDQFYGDTVKNMALKQFVAGSPLQTLCLLMAGNPADLFSNVATRVGLHGYLGAPQQALQIGAHGLLDAWEDNLSMITANRTKDDELSIVRLGDCLWKGRGEVTAAHMCYLVAEANFELYSDTARLCLLGADHLKFPRTYAFPEAIQRTELYEYSKVLGNSQFLLHSFQPYKLIYAHMLAEVGKVAESLKYCQAILKSLKTGREPEVETWRQLASALEERLRIHQQGGYSTNLAPKKLVGKLLTFFDSSPSRVVDSLPPPVPSTSHGSVKRNEYAQQPEVSKVSNSQSTMDVSSVMPSASMGPISERTGDSTRATISNRSILEPDFGRTPGKADSSKGANSSDTQLKASAPVGSSRFGRFGSQIFQKTVGLVLRSQPHQQAKLGEKNRFYYDEKLKRWVEEGAEPPAEEVALPPPPSTTAFQGTVPYDNIKDTPKVESHSNGVPEYFSPISSEKGSGIPPIPPSSNQFSARGRSGVRSRYVDTFNKGGVTPATSFQSPSFPAKISQASNPKFFIPTPVASSEDIVQTTAGSTPEVIADNENPPIYTQEDSLSSPPTSTPTPTSPPSISMHRFPSMDNVVQKKSTGMLDDNNSLPHS</sequence>
<keyword evidence="6" id="KW-0472">Membrane</keyword>
<evidence type="ECO:0000259" key="8">
    <source>
        <dbReference type="Pfam" id="PF12931"/>
    </source>
</evidence>
<comment type="similarity">
    <text evidence="2 6">Belongs to the SEC16 family.</text>
</comment>
<dbReference type="GO" id="GO:0012507">
    <property type="term" value="C:ER to Golgi transport vesicle membrane"/>
    <property type="evidence" value="ECO:0007669"/>
    <property type="project" value="TreeGrafter"/>
</dbReference>
<keyword evidence="5 6" id="KW-0931">ER-Golgi transport</keyword>
<dbReference type="Pfam" id="PF12931">
    <property type="entry name" value="TPR_Sec16"/>
    <property type="match status" value="1"/>
</dbReference>
<feature type="compositionally biased region" description="Polar residues" evidence="7">
    <location>
        <begin position="368"/>
        <end position="384"/>
    </location>
</feature>
<dbReference type="InParanoid" id="A0A7J7CFF2"/>
<reference evidence="10 11" key="1">
    <citation type="journal article" date="2020" name="Nat. Commun.">
        <title>Genome of Tripterygium wilfordii and identification of cytochrome P450 involved in triptolide biosynthesis.</title>
        <authorList>
            <person name="Tu L."/>
            <person name="Su P."/>
            <person name="Zhang Z."/>
            <person name="Gao L."/>
            <person name="Wang J."/>
            <person name="Hu T."/>
            <person name="Zhou J."/>
            <person name="Zhang Y."/>
            <person name="Zhao Y."/>
            <person name="Liu Y."/>
            <person name="Song Y."/>
            <person name="Tong Y."/>
            <person name="Lu Y."/>
            <person name="Yang J."/>
            <person name="Xu C."/>
            <person name="Jia M."/>
            <person name="Peters R.J."/>
            <person name="Huang L."/>
            <person name="Gao W."/>
        </authorList>
    </citation>
    <scope>NUCLEOTIDE SEQUENCE [LARGE SCALE GENOMIC DNA]</scope>
    <source>
        <strain evidence="11">cv. XIE 37</strain>
        <tissue evidence="10">Leaf</tissue>
    </source>
</reference>
<keyword evidence="4 6" id="KW-0256">Endoplasmic reticulum</keyword>
<feature type="domain" description="Sec16 central conserved" evidence="9">
    <location>
        <begin position="516"/>
        <end position="635"/>
    </location>
</feature>
<dbReference type="Pfam" id="PF12932">
    <property type="entry name" value="Sec16"/>
    <property type="match status" value="1"/>
</dbReference>
<comment type="subcellular location">
    <subcellularLocation>
        <location evidence="1">Endoplasmic reticulum</location>
    </subcellularLocation>
    <subcellularLocation>
        <location evidence="6">Golgi apparatus membrane</location>
    </subcellularLocation>
</comment>
<evidence type="ECO:0000256" key="7">
    <source>
        <dbReference type="SAM" id="MobiDB-lite"/>
    </source>
</evidence>
<dbReference type="GO" id="GO:0007030">
    <property type="term" value="P:Golgi organization"/>
    <property type="evidence" value="ECO:0007669"/>
    <property type="project" value="TreeGrafter"/>
</dbReference>
<protein>
    <recommendedName>
        <fullName evidence="6">Protein transport protein sec16</fullName>
    </recommendedName>
</protein>
<dbReference type="Proteomes" id="UP000593562">
    <property type="component" value="Unassembled WGS sequence"/>
</dbReference>
<dbReference type="PANTHER" id="PTHR13402:SF17">
    <property type="entry name" value="PROTEIN TRANSPORT PROTEIN SEC16"/>
    <property type="match status" value="1"/>
</dbReference>
<feature type="region of interest" description="Disordered" evidence="7">
    <location>
        <begin position="414"/>
        <end position="464"/>
    </location>
</feature>
<keyword evidence="6" id="KW-0653">Protein transport</keyword>
<feature type="compositionally biased region" description="Polar residues" evidence="7">
    <location>
        <begin position="1002"/>
        <end position="1025"/>
    </location>
</feature>
<keyword evidence="6" id="KW-0333">Golgi apparatus</keyword>
<feature type="region of interest" description="Disordered" evidence="7">
    <location>
        <begin position="980"/>
        <end position="1082"/>
    </location>
</feature>
<dbReference type="PANTHER" id="PTHR13402">
    <property type="entry name" value="RGPR-RELATED"/>
    <property type="match status" value="1"/>
</dbReference>
<gene>
    <name evidence="10" type="ORF">HS088_TW17G00447</name>
</gene>
<evidence type="ECO:0000256" key="4">
    <source>
        <dbReference type="ARBA" id="ARBA00022824"/>
    </source>
</evidence>
<accession>A0A7J7CFF2</accession>
<dbReference type="EMBL" id="JAAARO010000017">
    <property type="protein sequence ID" value="KAF5732914.1"/>
    <property type="molecule type" value="Genomic_DNA"/>
</dbReference>
<evidence type="ECO:0000313" key="10">
    <source>
        <dbReference type="EMBL" id="KAF5732914.1"/>
    </source>
</evidence>
<name>A0A7J7CFF2_TRIWF</name>
<evidence type="ECO:0000256" key="2">
    <source>
        <dbReference type="ARBA" id="ARBA00005927"/>
    </source>
</evidence>
<proteinExistence type="inferred from homology"/>
<feature type="domain" description="Sec16 Sec23-binding" evidence="8">
    <location>
        <begin position="697"/>
        <end position="971"/>
    </location>
</feature>
<feature type="compositionally biased region" description="Polar residues" evidence="7">
    <location>
        <begin position="414"/>
        <end position="445"/>
    </location>
</feature>
<feature type="compositionally biased region" description="Low complexity" evidence="7">
    <location>
        <begin position="1176"/>
        <end position="1186"/>
    </location>
</feature>
<dbReference type="GO" id="GO:0016192">
    <property type="term" value="P:vesicle-mediated transport"/>
    <property type="evidence" value="ECO:0007669"/>
    <property type="project" value="UniProtKB-KW"/>
</dbReference>
<evidence type="ECO:0000256" key="1">
    <source>
        <dbReference type="ARBA" id="ARBA00004240"/>
    </source>
</evidence>
<evidence type="ECO:0000313" key="11">
    <source>
        <dbReference type="Proteomes" id="UP000593562"/>
    </source>
</evidence>
<dbReference type="GO" id="GO:0070971">
    <property type="term" value="C:endoplasmic reticulum exit site"/>
    <property type="evidence" value="ECO:0007669"/>
    <property type="project" value="TreeGrafter"/>
</dbReference>
<dbReference type="InterPro" id="IPR024340">
    <property type="entry name" value="Sec16_CCD"/>
</dbReference>
<feature type="region of interest" description="Disordered" evidence="7">
    <location>
        <begin position="368"/>
        <end position="388"/>
    </location>
</feature>
<evidence type="ECO:0000256" key="3">
    <source>
        <dbReference type="ARBA" id="ARBA00022448"/>
    </source>
</evidence>
<dbReference type="Gene3D" id="1.25.40.1030">
    <property type="match status" value="1"/>
</dbReference>
<feature type="region of interest" description="Disordered" evidence="7">
    <location>
        <begin position="1176"/>
        <end position="1202"/>
    </location>
</feature>
<organism evidence="10 11">
    <name type="scientific">Tripterygium wilfordii</name>
    <name type="common">Thunder God vine</name>
    <dbReference type="NCBI Taxonomy" id="458696"/>
    <lineage>
        <taxon>Eukaryota</taxon>
        <taxon>Viridiplantae</taxon>
        <taxon>Streptophyta</taxon>
        <taxon>Embryophyta</taxon>
        <taxon>Tracheophyta</taxon>
        <taxon>Spermatophyta</taxon>
        <taxon>Magnoliopsida</taxon>
        <taxon>eudicotyledons</taxon>
        <taxon>Gunneridae</taxon>
        <taxon>Pentapetalae</taxon>
        <taxon>rosids</taxon>
        <taxon>fabids</taxon>
        <taxon>Celastrales</taxon>
        <taxon>Celastraceae</taxon>
        <taxon>Tripterygium</taxon>
    </lineage>
</organism>
<dbReference type="GO" id="GO:0015031">
    <property type="term" value="P:protein transport"/>
    <property type="evidence" value="ECO:0007669"/>
    <property type="project" value="UniProtKB-KW"/>
</dbReference>
<evidence type="ECO:0000259" key="9">
    <source>
        <dbReference type="Pfam" id="PF12932"/>
    </source>
</evidence>
<feature type="region of interest" description="Disordered" evidence="7">
    <location>
        <begin position="1252"/>
        <end position="1324"/>
    </location>
</feature>
<feature type="compositionally biased region" description="Polar residues" evidence="7">
    <location>
        <begin position="452"/>
        <end position="464"/>
    </location>
</feature>
<keyword evidence="11" id="KW-1185">Reference proteome</keyword>
<evidence type="ECO:0000256" key="6">
    <source>
        <dbReference type="RuleBase" id="RU364101"/>
    </source>
</evidence>
<keyword evidence="3 6" id="KW-0813">Transport</keyword>
<dbReference type="CDD" id="cd09233">
    <property type="entry name" value="ACE1-Sec16-like"/>
    <property type="match status" value="1"/>
</dbReference>
<comment type="caution">
    <text evidence="10">The sequence shown here is derived from an EMBL/GenBank/DDBJ whole genome shotgun (WGS) entry which is preliminary data.</text>
</comment>
<feature type="compositionally biased region" description="Polar residues" evidence="7">
    <location>
        <begin position="1039"/>
        <end position="1048"/>
    </location>
</feature>